<dbReference type="RefSeq" id="WP_071082384.1">
    <property type="nucleotide sequence ID" value="NZ_MBLM01000014.1"/>
</dbReference>
<keyword evidence="3" id="KW-1185">Reference proteome</keyword>
<proteinExistence type="predicted"/>
<evidence type="ECO:0000313" key="2">
    <source>
        <dbReference type="EMBL" id="OHV44972.1"/>
    </source>
</evidence>
<dbReference type="InterPro" id="IPR003382">
    <property type="entry name" value="Flavoprotein"/>
</dbReference>
<dbReference type="Gene3D" id="3.40.50.1950">
    <property type="entry name" value="Flavin prenyltransferase-like"/>
    <property type="match status" value="1"/>
</dbReference>
<evidence type="ECO:0000313" key="3">
    <source>
        <dbReference type="Proteomes" id="UP000179627"/>
    </source>
</evidence>
<dbReference type="OrthoDB" id="161343at2"/>
<sequence>MTARQSRVLYVITCAAGAAPHVDRLVNLAQVRGWDVCLIATPAAVAFLDVPVLEEQTGHPVKSVYRQPGEPRSNSFPQADAIVVAPATYNTINKWAAGASDNYALGVLAEAFGLGIPVVVLPFVNSALAAHFAFQRSVTDLRKAGAHILMGPGTWQPHEPHTGGQQLDTFPWELALDEADRMSARG</sequence>
<dbReference type="EMBL" id="MBLM01000014">
    <property type="protein sequence ID" value="OHV44972.1"/>
    <property type="molecule type" value="Genomic_DNA"/>
</dbReference>
<dbReference type="InterPro" id="IPR036551">
    <property type="entry name" value="Flavin_trans-like"/>
</dbReference>
<accession>A0A1S1RI83</accession>
<dbReference type="AlphaFoldDB" id="A0A1S1RI83"/>
<comment type="caution">
    <text evidence="2">The sequence shown here is derived from an EMBL/GenBank/DDBJ whole genome shotgun (WGS) entry which is preliminary data.</text>
</comment>
<organism evidence="2 3">
    <name type="scientific">Parafrankia colletiae</name>
    <dbReference type="NCBI Taxonomy" id="573497"/>
    <lineage>
        <taxon>Bacteria</taxon>
        <taxon>Bacillati</taxon>
        <taxon>Actinomycetota</taxon>
        <taxon>Actinomycetes</taxon>
        <taxon>Frankiales</taxon>
        <taxon>Frankiaceae</taxon>
        <taxon>Parafrankia</taxon>
    </lineage>
</organism>
<protein>
    <submittedName>
        <fullName evidence="2">Flavoprotein</fullName>
    </submittedName>
</protein>
<dbReference type="GO" id="GO:0003824">
    <property type="term" value="F:catalytic activity"/>
    <property type="evidence" value="ECO:0007669"/>
    <property type="project" value="InterPro"/>
</dbReference>
<gene>
    <name evidence="2" type="ORF">CC117_09730</name>
</gene>
<dbReference type="SUPFAM" id="SSF52507">
    <property type="entry name" value="Homo-oligomeric flavin-containing Cys decarboxylases, HFCD"/>
    <property type="match status" value="1"/>
</dbReference>
<name>A0A1S1RI83_9ACTN</name>
<dbReference type="Proteomes" id="UP000179627">
    <property type="component" value="Unassembled WGS sequence"/>
</dbReference>
<dbReference type="Pfam" id="PF02441">
    <property type="entry name" value="Flavoprotein"/>
    <property type="match status" value="1"/>
</dbReference>
<feature type="domain" description="Flavoprotein" evidence="1">
    <location>
        <begin position="7"/>
        <end position="141"/>
    </location>
</feature>
<reference evidence="3" key="1">
    <citation type="submission" date="2016-07" db="EMBL/GenBank/DDBJ databases">
        <title>Sequence Frankia sp. strain CcI1.17.</title>
        <authorList>
            <person name="Ghodhbane-Gtari F."/>
            <person name="Swanson E."/>
            <person name="Gueddou A."/>
            <person name="Morris K."/>
            <person name="Hezbri K."/>
            <person name="Ktari A."/>
            <person name="Nouioui I."/>
            <person name="Abebe-Akele F."/>
            <person name="Simpson S."/>
            <person name="Thomas K."/>
            <person name="Gtari M."/>
            <person name="Tisa L.S."/>
            <person name="Hurst S."/>
        </authorList>
    </citation>
    <scope>NUCLEOTIDE SEQUENCE [LARGE SCALE GENOMIC DNA]</scope>
    <source>
        <strain evidence="3">Cc1.17</strain>
    </source>
</reference>
<evidence type="ECO:0000259" key="1">
    <source>
        <dbReference type="Pfam" id="PF02441"/>
    </source>
</evidence>